<dbReference type="Pfam" id="PF17862">
    <property type="entry name" value="AAA_lid_3"/>
    <property type="match status" value="1"/>
</dbReference>
<feature type="compositionally biased region" description="Basic and acidic residues" evidence="10">
    <location>
        <begin position="282"/>
        <end position="293"/>
    </location>
</feature>
<dbReference type="SUPFAM" id="SSF52540">
    <property type="entry name" value="P-loop containing nucleoside triphosphate hydrolases"/>
    <property type="match status" value="2"/>
</dbReference>
<keyword evidence="6" id="KW-0378">Hydrolase</keyword>
<keyword evidence="4" id="KW-0158">Chromosome</keyword>
<dbReference type="CDD" id="cd05491">
    <property type="entry name" value="Bromo_TBP7_like"/>
    <property type="match status" value="1"/>
</dbReference>
<sequence length="1645" mass="181480">MSPEPSCTAQFAARHTMPKRSHSFRRPEDFLKSDSDDDDYDDAHVQSSPKKVRSARPKKSKSQPSRKRQRRDDYGSDGVVDDSDDHEEGSFDEDSIEESSGSEDEEDSPGPSRRKQRKAVRTRPTYVESDEDAEGSDDAIAHLPESVATPKKLIIRLSIPSEKLEILKATGNMSNPRRSTRANSARVSVRGMSATPAEGLGMATRRSSRASQDQLVALSDSGRHTQAQGTRQTSFTPDPQLQSARSTRSRGLKKPPPTVSAIMEVSQEEIPASQEYGEVPESFDRQLREFAEPKEEEGEEPQAGAASPFVSDVQMEVEQEPAEDEADAEGDEEDDDDEGPINKNKRKLRKTESPPQRGREGRRLRPRTRKSQGEASSDFEPPAGSGGEEASSADELQVSPKKNQKSDNDSSSGGGRLRRSRRTATKRSRESSEEEHLDPDEIADEADDLREDRRRNKRPRRNKHHDISFEPTTLRNRSNRPDYRIFRPEIHQADEEEADAPPTSQRPRRGAAGPWRSLFSTMGPFGGAGGPVPIFGGEGAEAAGGADSDSSDDDMAQKIPRGIGGAVGMTPTAGTAPGLFPQTHNADAGASTAGGLSNFGKVKDKKALADADPLGVDPNVNFDGVGGLEDHIDRLKEMVQLPLMYPEIFQTFKVTPPRGVLFHGPPGTGKTLLARALASSISTNGKKVTFYMRKGADALSKWVGEAERQLRLLFEEARKTQPSIIFFDEIDGLAPVRSSKQEQIHASIVATLLALMDGMDGRGQVIVIGATNRPDSVDPALRRPGRFDREFYFPLPNVKARRAILDIHTKGWEPPLKPEFKDQLAALTRGYGGADLRSLCTEAALNAVQGTFPQIYSSNKKLLIDPSQIRVKAKDFMISVNKIVPSSERSAASGASALKPNIEPLLRDALAKVSALIDEIIPQKKPTTALEEAMFDDRDDENGFEKENLQREFESSRINRPRLLISGLEGMGQSYISGALLAKFEGLHVQSFDMSTLLKDSTRSPEAAVVQLFEEVKRHKPSVIYLPSIDIWYETMGQQVIKTFNGLLRTLSPTDPILVLGVMELRSNQASPNQEMMRELFSRSRKNYFLLDRPGEIADSFVQTARREFFVKAMKYIQQSPAEFPQPENRKRRILPVLPEAPVVEEEAKPPSKAELKAQKKKDRFTLNNLKLLIQPVMDQIKLKYKKFRAPIIDPALIGYLYDEQDPSVFTTDLDHTEVQQLRPYEIAKDAKGTALLHETATGKQYYNLEIVTIEKRLSNGYYKRPKDFLNDVRALAKDAKTSGDQERTLKANEMLANVEVDMMNLEAINPVLVAECEAVYNRELAREKEQVDKAGQAQEEGHEVPIIRPNVPPNVSNTVTDQSTGPVHLGEDVPGPRMLQPFTPGRPLGPSPLSNGHTNGSSVPSRVQEDPEMPDSQDNSLMNLQGRAGFVQPYATPSAQGTQPYHTHTQTSALTRLAPGSGHQDYYNSASSTSSGHKTSNQSHRSSAPFSVITNASSNGVRNDDAPDFSALPQVEGGSQLPNTQPPDMYSSQQSQSSQRAMGPPPPSSQPHHSFTVQALLNEPQLIQADSAMLKSLDDQMVRKSSGLNVEQLEQVMASIMDAIWRTKGDYNRNHAASAVSDTFNETIRDIEECQAILAPSQDE</sequence>
<dbReference type="FunFam" id="1.10.8.60:FF:000016">
    <property type="entry name" value="ATPase family AAA domain-containing protein 2B"/>
    <property type="match status" value="1"/>
</dbReference>
<feature type="compositionally biased region" description="Basic residues" evidence="10">
    <location>
        <begin position="50"/>
        <end position="69"/>
    </location>
</feature>
<comment type="similarity">
    <text evidence="3">Belongs to the AAA ATPase family.</text>
</comment>
<feature type="compositionally biased region" description="Polar residues" evidence="10">
    <location>
        <begin position="1357"/>
        <end position="1366"/>
    </location>
</feature>
<evidence type="ECO:0000313" key="13">
    <source>
        <dbReference type="Proteomes" id="UP000306584"/>
    </source>
</evidence>
<name>A0A4S9L0R7_AURPU</name>
<feature type="compositionally biased region" description="Basic and acidic residues" evidence="10">
    <location>
        <begin position="25"/>
        <end position="34"/>
    </location>
</feature>
<dbReference type="Proteomes" id="UP000306584">
    <property type="component" value="Unassembled WGS sequence"/>
</dbReference>
<evidence type="ECO:0000256" key="4">
    <source>
        <dbReference type="ARBA" id="ARBA00022454"/>
    </source>
</evidence>
<proteinExistence type="inferred from homology"/>
<dbReference type="Gene3D" id="1.10.8.60">
    <property type="match status" value="1"/>
</dbReference>
<feature type="region of interest" description="Disordered" evidence="10">
    <location>
        <begin position="1458"/>
        <end position="1554"/>
    </location>
</feature>
<dbReference type="InterPro" id="IPR045199">
    <property type="entry name" value="ATAD2-like"/>
</dbReference>
<feature type="compositionally biased region" description="Low complexity" evidence="10">
    <location>
        <begin position="1470"/>
        <end position="1484"/>
    </location>
</feature>
<feature type="compositionally biased region" description="Polar residues" evidence="10">
    <location>
        <begin position="171"/>
        <end position="186"/>
    </location>
</feature>
<feature type="compositionally biased region" description="Basic residues" evidence="10">
    <location>
        <begin position="112"/>
        <end position="121"/>
    </location>
</feature>
<feature type="region of interest" description="Disordered" evidence="10">
    <location>
        <begin position="1331"/>
        <end position="1422"/>
    </location>
</feature>
<dbReference type="PROSITE" id="PS00674">
    <property type="entry name" value="AAA"/>
    <property type="match status" value="1"/>
</dbReference>
<comment type="subcellular location">
    <subcellularLocation>
        <location evidence="2">Chromosome</location>
    </subcellularLocation>
    <subcellularLocation>
        <location evidence="1">Nucleus</location>
    </subcellularLocation>
</comment>
<evidence type="ECO:0000259" key="11">
    <source>
        <dbReference type="SMART" id="SM00382"/>
    </source>
</evidence>
<feature type="region of interest" description="Disordered" evidence="10">
    <location>
        <begin position="1"/>
        <end position="143"/>
    </location>
</feature>
<dbReference type="GO" id="GO:0016887">
    <property type="term" value="F:ATP hydrolysis activity"/>
    <property type="evidence" value="ECO:0007669"/>
    <property type="project" value="InterPro"/>
</dbReference>
<keyword evidence="7" id="KW-0067">ATP-binding</keyword>
<feature type="compositionally biased region" description="Basic and acidic residues" evidence="10">
    <location>
        <begin position="479"/>
        <end position="493"/>
    </location>
</feature>
<evidence type="ECO:0000256" key="9">
    <source>
        <dbReference type="ARBA" id="ARBA00023242"/>
    </source>
</evidence>
<keyword evidence="5" id="KW-0547">Nucleotide-binding</keyword>
<dbReference type="FunFam" id="3.40.50.300:FF:001218">
    <property type="entry name" value="AAA family ATPase, putative"/>
    <property type="match status" value="1"/>
</dbReference>
<comment type="caution">
    <text evidence="12">The sequence shown here is derived from an EMBL/GenBank/DDBJ whole genome shotgun (WGS) entry which is preliminary data.</text>
</comment>
<dbReference type="SMART" id="SM00382">
    <property type="entry name" value="AAA"/>
    <property type="match status" value="1"/>
</dbReference>
<dbReference type="Gene3D" id="3.40.50.300">
    <property type="entry name" value="P-loop containing nucleotide triphosphate hydrolases"/>
    <property type="match status" value="2"/>
</dbReference>
<organism evidence="12 13">
    <name type="scientific">Aureobasidium pullulans</name>
    <name type="common">Black yeast</name>
    <name type="synonym">Pullularia pullulans</name>
    <dbReference type="NCBI Taxonomy" id="5580"/>
    <lineage>
        <taxon>Eukaryota</taxon>
        <taxon>Fungi</taxon>
        <taxon>Dikarya</taxon>
        <taxon>Ascomycota</taxon>
        <taxon>Pezizomycotina</taxon>
        <taxon>Dothideomycetes</taxon>
        <taxon>Dothideomycetidae</taxon>
        <taxon>Dothideales</taxon>
        <taxon>Saccotheciaceae</taxon>
        <taxon>Aureobasidium</taxon>
    </lineage>
</organism>
<feature type="compositionally biased region" description="Low complexity" evidence="10">
    <location>
        <begin position="531"/>
        <end position="548"/>
    </location>
</feature>
<feature type="compositionally biased region" description="Polar residues" evidence="10">
    <location>
        <begin position="1393"/>
        <end position="1406"/>
    </location>
</feature>
<dbReference type="GO" id="GO:0045815">
    <property type="term" value="P:transcription initiation-coupled chromatin remodeling"/>
    <property type="evidence" value="ECO:0007669"/>
    <property type="project" value="TreeGrafter"/>
</dbReference>
<feature type="compositionally biased region" description="Acidic residues" evidence="10">
    <location>
        <begin position="432"/>
        <end position="449"/>
    </location>
</feature>
<evidence type="ECO:0000313" key="12">
    <source>
        <dbReference type="EMBL" id="THY22557.1"/>
    </source>
</evidence>
<evidence type="ECO:0000256" key="2">
    <source>
        <dbReference type="ARBA" id="ARBA00004286"/>
    </source>
</evidence>
<feature type="compositionally biased region" description="Polar residues" evidence="10">
    <location>
        <begin position="1485"/>
        <end position="1502"/>
    </location>
</feature>
<dbReference type="GO" id="GO:0005524">
    <property type="term" value="F:ATP binding"/>
    <property type="evidence" value="ECO:0007669"/>
    <property type="project" value="UniProtKB-KW"/>
</dbReference>
<dbReference type="PANTHER" id="PTHR23069">
    <property type="entry name" value="AAA DOMAIN-CONTAINING"/>
    <property type="match status" value="1"/>
</dbReference>
<dbReference type="FunFam" id="3.40.50.300:FF:000061">
    <property type="entry name" value="ATPase family, AAA domain-containing 2"/>
    <property type="match status" value="1"/>
</dbReference>
<gene>
    <name evidence="12" type="ORF">D6D01_06251</name>
</gene>
<accession>A0A4S9L0R7</accession>
<dbReference type="Pfam" id="PF00004">
    <property type="entry name" value="AAA"/>
    <property type="match status" value="1"/>
</dbReference>
<evidence type="ECO:0000256" key="10">
    <source>
        <dbReference type="SAM" id="MobiDB-lite"/>
    </source>
</evidence>
<feature type="compositionally biased region" description="Polar residues" evidence="10">
    <location>
        <begin position="224"/>
        <end position="246"/>
    </location>
</feature>
<dbReference type="GO" id="GO:0000785">
    <property type="term" value="C:chromatin"/>
    <property type="evidence" value="ECO:0007669"/>
    <property type="project" value="UniProtKB-ARBA"/>
</dbReference>
<dbReference type="InterPro" id="IPR003593">
    <property type="entry name" value="AAA+_ATPase"/>
</dbReference>
<feature type="compositionally biased region" description="Basic residues" evidence="10">
    <location>
        <begin position="416"/>
        <end position="426"/>
    </location>
</feature>
<dbReference type="PANTHER" id="PTHR23069:SF0">
    <property type="entry name" value="TAT-BINDING HOMOLOG 7"/>
    <property type="match status" value="1"/>
</dbReference>
<feature type="compositionally biased region" description="Acidic residues" evidence="10">
    <location>
        <begin position="315"/>
        <end position="339"/>
    </location>
</feature>
<dbReference type="InterPro" id="IPR003960">
    <property type="entry name" value="ATPase_AAA_CS"/>
</dbReference>
<evidence type="ECO:0000256" key="3">
    <source>
        <dbReference type="ARBA" id="ARBA00006914"/>
    </source>
</evidence>
<reference evidence="12 13" key="1">
    <citation type="submission" date="2018-10" db="EMBL/GenBank/DDBJ databases">
        <title>Fifty Aureobasidium pullulans genomes reveal a recombining polyextremotolerant generalist.</title>
        <authorList>
            <person name="Gostincar C."/>
            <person name="Turk M."/>
            <person name="Zajc J."/>
            <person name="Gunde-Cimerman N."/>
        </authorList>
    </citation>
    <scope>NUCLEOTIDE SEQUENCE [LARGE SCALE GENOMIC DNA]</scope>
    <source>
        <strain evidence="12 13">EXF-6604</strain>
    </source>
</reference>
<feature type="compositionally biased region" description="Acidic residues" evidence="10">
    <location>
        <begin position="128"/>
        <end position="137"/>
    </location>
</feature>
<feature type="compositionally biased region" description="Acidic residues" evidence="10">
    <location>
        <begin position="79"/>
        <end position="108"/>
    </location>
</feature>
<dbReference type="GO" id="GO:0140674">
    <property type="term" value="F:ATP-dependent histone chaperone activity"/>
    <property type="evidence" value="ECO:0007669"/>
    <property type="project" value="UniProtKB-ARBA"/>
</dbReference>
<evidence type="ECO:0000256" key="6">
    <source>
        <dbReference type="ARBA" id="ARBA00022801"/>
    </source>
</evidence>
<evidence type="ECO:0000256" key="8">
    <source>
        <dbReference type="ARBA" id="ARBA00023117"/>
    </source>
</evidence>
<feature type="region of interest" description="Disordered" evidence="10">
    <location>
        <begin position="169"/>
        <end position="556"/>
    </location>
</feature>
<dbReference type="EMBL" id="QZBD01000260">
    <property type="protein sequence ID" value="THY22557.1"/>
    <property type="molecule type" value="Genomic_DNA"/>
</dbReference>
<evidence type="ECO:0000256" key="1">
    <source>
        <dbReference type="ARBA" id="ARBA00004123"/>
    </source>
</evidence>
<dbReference type="GO" id="GO:0006334">
    <property type="term" value="P:nucleosome assembly"/>
    <property type="evidence" value="ECO:0007669"/>
    <property type="project" value="TreeGrafter"/>
</dbReference>
<evidence type="ECO:0000256" key="5">
    <source>
        <dbReference type="ARBA" id="ARBA00022741"/>
    </source>
</evidence>
<dbReference type="GO" id="GO:0042393">
    <property type="term" value="F:histone binding"/>
    <property type="evidence" value="ECO:0007669"/>
    <property type="project" value="UniProtKB-ARBA"/>
</dbReference>
<dbReference type="GO" id="GO:0006337">
    <property type="term" value="P:nucleosome disassembly"/>
    <property type="evidence" value="ECO:0007669"/>
    <property type="project" value="TreeGrafter"/>
</dbReference>
<keyword evidence="9" id="KW-0539">Nucleus</keyword>
<keyword evidence="8" id="KW-0103">Bromodomain</keyword>
<protein>
    <submittedName>
        <fullName evidence="12">AAA-domain-containing protein</fullName>
    </submittedName>
</protein>
<dbReference type="GO" id="GO:0005634">
    <property type="term" value="C:nucleus"/>
    <property type="evidence" value="ECO:0007669"/>
    <property type="project" value="UniProtKB-SubCell"/>
</dbReference>
<dbReference type="InterPro" id="IPR041569">
    <property type="entry name" value="AAA_lid_3"/>
</dbReference>
<feature type="compositionally biased region" description="Low complexity" evidence="10">
    <location>
        <begin position="1347"/>
        <end position="1356"/>
    </location>
</feature>
<dbReference type="GO" id="GO:0003682">
    <property type="term" value="F:chromatin binding"/>
    <property type="evidence" value="ECO:0007669"/>
    <property type="project" value="TreeGrafter"/>
</dbReference>
<feature type="region of interest" description="Disordered" evidence="10">
    <location>
        <begin position="573"/>
        <end position="596"/>
    </location>
</feature>
<dbReference type="InterPro" id="IPR003959">
    <property type="entry name" value="ATPase_AAA_core"/>
</dbReference>
<dbReference type="InterPro" id="IPR027417">
    <property type="entry name" value="P-loop_NTPase"/>
</dbReference>
<feature type="compositionally biased region" description="Basic residues" evidence="10">
    <location>
        <begin position="455"/>
        <end position="464"/>
    </location>
</feature>
<evidence type="ECO:0000256" key="7">
    <source>
        <dbReference type="ARBA" id="ARBA00022840"/>
    </source>
</evidence>
<feature type="domain" description="AAA+ ATPase" evidence="11">
    <location>
        <begin position="656"/>
        <end position="797"/>
    </location>
</feature>